<accession>A0A411ECT0</accession>
<dbReference type="KEGG" id="mur:EQY75_13385"/>
<reference evidence="2 3" key="1">
    <citation type="submission" date="2019-01" db="EMBL/GenBank/DDBJ databases">
        <title>Muriicola soli sp. nov., isolated from soil.</title>
        <authorList>
            <person name="Kang H.J."/>
            <person name="Kim S.B."/>
        </authorList>
    </citation>
    <scope>NUCLEOTIDE SEQUENCE [LARGE SCALE GENOMIC DNA]</scope>
    <source>
        <strain evidence="2 3">MMS17-SY002</strain>
    </source>
</reference>
<evidence type="ECO:0008006" key="4">
    <source>
        <dbReference type="Google" id="ProtNLM"/>
    </source>
</evidence>
<keyword evidence="1" id="KW-0732">Signal</keyword>
<dbReference type="Proteomes" id="UP000290889">
    <property type="component" value="Chromosome"/>
</dbReference>
<gene>
    <name evidence="2" type="ORF">EQY75_13385</name>
</gene>
<feature type="chain" id="PRO_5019339139" description="Tetratricopeptide repeat protein" evidence="1">
    <location>
        <begin position="24"/>
        <end position="304"/>
    </location>
</feature>
<proteinExistence type="predicted"/>
<protein>
    <recommendedName>
        <fullName evidence="4">Tetratricopeptide repeat protein</fullName>
    </recommendedName>
</protein>
<dbReference type="OrthoDB" id="1465784at2"/>
<evidence type="ECO:0000256" key="1">
    <source>
        <dbReference type="SAM" id="SignalP"/>
    </source>
</evidence>
<dbReference type="SUPFAM" id="SSF48452">
    <property type="entry name" value="TPR-like"/>
    <property type="match status" value="1"/>
</dbReference>
<dbReference type="RefSeq" id="WP_129606666.1">
    <property type="nucleotide sequence ID" value="NZ_CP035544.1"/>
</dbReference>
<dbReference type="EMBL" id="CP035544">
    <property type="protein sequence ID" value="QBA65438.1"/>
    <property type="molecule type" value="Genomic_DNA"/>
</dbReference>
<keyword evidence="3" id="KW-1185">Reference proteome</keyword>
<sequence length="304" mass="35115">MKWVYLFKLVLLMALVMPVRSIAQEEESAEISLEENTDEFQELFFEALKQKGIENYDKAINALLKCKEIDPQSHVVDHELAKTYQLNDQFALAQEYALSALNQHAGNLWYLNTYLSIVGLGESNFDSLKDQIPFDNVRLKENLIEILVDKKQYDLAKRVLKIMKKSGFTVRMTARMDDAQAQENQEEEVFQADESVKADDPLERLMNTLRTHLENEDYEALNTLSTEALEEYPLQPFLYYAKGLALNQASDFRQAADYLTMGLDFIYENDKLTLLFYTELAKAYKGLGDTPMANMYLSKMKNRS</sequence>
<dbReference type="AlphaFoldDB" id="A0A411ECT0"/>
<organism evidence="2 3">
    <name type="scientific">Muriicola soli</name>
    <dbReference type="NCBI Taxonomy" id="2507538"/>
    <lineage>
        <taxon>Bacteria</taxon>
        <taxon>Pseudomonadati</taxon>
        <taxon>Bacteroidota</taxon>
        <taxon>Flavobacteriia</taxon>
        <taxon>Flavobacteriales</taxon>
        <taxon>Flavobacteriaceae</taxon>
        <taxon>Muriicola</taxon>
    </lineage>
</organism>
<evidence type="ECO:0000313" key="2">
    <source>
        <dbReference type="EMBL" id="QBA65438.1"/>
    </source>
</evidence>
<dbReference type="Gene3D" id="1.25.40.10">
    <property type="entry name" value="Tetratricopeptide repeat domain"/>
    <property type="match status" value="2"/>
</dbReference>
<dbReference type="InterPro" id="IPR011990">
    <property type="entry name" value="TPR-like_helical_dom_sf"/>
</dbReference>
<name>A0A411ECT0_9FLAO</name>
<evidence type="ECO:0000313" key="3">
    <source>
        <dbReference type="Proteomes" id="UP000290889"/>
    </source>
</evidence>
<feature type="signal peptide" evidence="1">
    <location>
        <begin position="1"/>
        <end position="23"/>
    </location>
</feature>